<evidence type="ECO:0000313" key="17">
    <source>
        <dbReference type="Proteomes" id="UP000294412"/>
    </source>
</evidence>
<dbReference type="PIRSF" id="PIRSF006004">
    <property type="entry name" value="CHP00048"/>
    <property type="match status" value="1"/>
</dbReference>
<dbReference type="Gene3D" id="1.10.150.530">
    <property type="match status" value="1"/>
</dbReference>
<feature type="binding site" evidence="14">
    <location>
        <position position="216"/>
    </location>
    <ligand>
        <name>S-adenosyl-L-methionine</name>
        <dbReference type="ChEBI" id="CHEBI:59789"/>
    </ligand>
</feature>
<comment type="similarity">
    <text evidence="2 14">Belongs to the radical SAM superfamily. RlmN family.</text>
</comment>
<dbReference type="GO" id="GO:0030488">
    <property type="term" value="P:tRNA methylation"/>
    <property type="evidence" value="ECO:0007669"/>
    <property type="project" value="UniProtKB-UniRule"/>
</dbReference>
<evidence type="ECO:0000256" key="5">
    <source>
        <dbReference type="ARBA" id="ARBA00022552"/>
    </source>
</evidence>
<keyword evidence="8 14" id="KW-0949">S-adenosyl-L-methionine</keyword>
<evidence type="ECO:0000256" key="13">
    <source>
        <dbReference type="ARBA" id="ARBA00023157"/>
    </source>
</evidence>
<feature type="binding site" evidence="14">
    <location>
        <position position="317"/>
    </location>
    <ligand>
        <name>S-adenosyl-L-methionine</name>
        <dbReference type="ChEBI" id="CHEBI:59789"/>
    </ligand>
</feature>
<keyword evidence="7 14" id="KW-0808">Transferase</keyword>
<keyword evidence="3 14" id="KW-0004">4Fe-4S</keyword>
<evidence type="ECO:0000256" key="6">
    <source>
        <dbReference type="ARBA" id="ARBA00022603"/>
    </source>
</evidence>
<comment type="miscellaneous">
    <text evidence="14">Reaction proceeds by a ping-pong mechanism involving intermediate methylation of a conserved cysteine residue.</text>
</comment>
<dbReference type="PANTHER" id="PTHR30544">
    <property type="entry name" value="23S RRNA METHYLTRANSFERASE"/>
    <property type="match status" value="1"/>
</dbReference>
<dbReference type="GO" id="GO:0046872">
    <property type="term" value="F:metal ion binding"/>
    <property type="evidence" value="ECO:0007669"/>
    <property type="project" value="UniProtKB-KW"/>
</dbReference>
<comment type="function">
    <text evidence="14">Specifically methylates position 2 of adenine 2503 in 23S rRNA and position 2 of adenine 37 in tRNAs. m2A2503 modification seems to play a crucial role in the proofreading step occurring at the peptidyl transferase center and thus would serve to optimize ribosomal fidelity.</text>
</comment>
<dbReference type="InterPro" id="IPR058240">
    <property type="entry name" value="rSAM_sf"/>
</dbReference>
<comment type="catalytic activity">
    <reaction evidence="14">
        <text>adenosine(37) in tRNA + 2 reduced [2Fe-2S]-[ferredoxin] + 2 S-adenosyl-L-methionine = 2-methyladenosine(37) in tRNA + 5'-deoxyadenosine + L-methionine + 2 oxidized [2Fe-2S]-[ferredoxin] + S-adenosyl-L-homocysteine</text>
        <dbReference type="Rhea" id="RHEA:43332"/>
        <dbReference type="Rhea" id="RHEA-COMP:10000"/>
        <dbReference type="Rhea" id="RHEA-COMP:10001"/>
        <dbReference type="Rhea" id="RHEA-COMP:10162"/>
        <dbReference type="Rhea" id="RHEA-COMP:10485"/>
        <dbReference type="ChEBI" id="CHEBI:17319"/>
        <dbReference type="ChEBI" id="CHEBI:33737"/>
        <dbReference type="ChEBI" id="CHEBI:33738"/>
        <dbReference type="ChEBI" id="CHEBI:57844"/>
        <dbReference type="ChEBI" id="CHEBI:57856"/>
        <dbReference type="ChEBI" id="CHEBI:59789"/>
        <dbReference type="ChEBI" id="CHEBI:74411"/>
        <dbReference type="ChEBI" id="CHEBI:74497"/>
        <dbReference type="EC" id="2.1.1.192"/>
    </reaction>
</comment>
<comment type="subcellular location">
    <subcellularLocation>
        <location evidence="1 14">Cytoplasm</location>
    </subcellularLocation>
</comment>
<dbReference type="Gene3D" id="3.20.20.70">
    <property type="entry name" value="Aldolase class I"/>
    <property type="match status" value="1"/>
</dbReference>
<keyword evidence="11 14" id="KW-0408">Iron</keyword>
<dbReference type="HAMAP" id="MF_01849">
    <property type="entry name" value="RNA_methyltr_RlmN"/>
    <property type="match status" value="1"/>
</dbReference>
<evidence type="ECO:0000256" key="12">
    <source>
        <dbReference type="ARBA" id="ARBA00023014"/>
    </source>
</evidence>
<dbReference type="SUPFAM" id="SSF102114">
    <property type="entry name" value="Radical SAM enzymes"/>
    <property type="match status" value="1"/>
</dbReference>
<dbReference type="GO" id="GO:0051539">
    <property type="term" value="F:4 iron, 4 sulfur cluster binding"/>
    <property type="evidence" value="ECO:0007669"/>
    <property type="project" value="UniProtKB-UniRule"/>
</dbReference>
<dbReference type="PANTHER" id="PTHR30544:SF5">
    <property type="entry name" value="RADICAL SAM CORE DOMAIN-CONTAINING PROTEIN"/>
    <property type="match status" value="1"/>
</dbReference>
<sequence>MREIIITPLLQLPENPIQKKEKINLLDFNRSQMRRFFNELGEKTFHAEQVMKWIYHHYLSNFDQMTNIPTLLRNKLKILAEIRAPEMIKEQTSSDGTIKWTMAVDNQQIETVYIPDKNRSTLCLSSQVGCSAACTFCSTGQQGFSRNLRVSEIIGQAWRAAKIIHTTNYIKTRPFTNIVMMGMGEPLLNMNNVILAIEIMLDDFGFALSKRRVTLSTSGIVPALDKLGSRLDVALAISLHAPDNDLRNKIMPINKRYCIEDLLKSVKRYISKSHANKGKVTIEYVMLNNINDKIEHARKLAKLLKYTPCKINLIPWNPFPKTSYSRSSNSCMDRFAKILIGYGFTTIIRETRGADIDAACGQLTGNIINRKRNIL</sequence>
<dbReference type="InterPro" id="IPR027492">
    <property type="entry name" value="RNA_MTrfase_RlmN"/>
</dbReference>
<dbReference type="RefSeq" id="WP_157993682.1">
    <property type="nucleotide sequence ID" value="NZ_LR217703.1"/>
</dbReference>
<keyword evidence="9 14" id="KW-0819">tRNA processing</keyword>
<evidence type="ECO:0000256" key="7">
    <source>
        <dbReference type="ARBA" id="ARBA00022679"/>
    </source>
</evidence>
<proteinExistence type="inferred from homology"/>
<dbReference type="CDD" id="cd01335">
    <property type="entry name" value="Radical_SAM"/>
    <property type="match status" value="1"/>
</dbReference>
<dbReference type="InterPro" id="IPR004383">
    <property type="entry name" value="rRNA_lsu_MTrfase_RlmN/Cfr"/>
</dbReference>
<evidence type="ECO:0000256" key="9">
    <source>
        <dbReference type="ARBA" id="ARBA00022694"/>
    </source>
</evidence>
<dbReference type="GO" id="GO:0002935">
    <property type="term" value="F:tRNA (adenine(37)-C2)-methyltransferase activity"/>
    <property type="evidence" value="ECO:0007669"/>
    <property type="project" value="UniProtKB-UniRule"/>
</dbReference>
<dbReference type="InterPro" id="IPR007197">
    <property type="entry name" value="rSAM"/>
</dbReference>
<dbReference type="NCBIfam" id="TIGR00048">
    <property type="entry name" value="rRNA_mod_RlmN"/>
    <property type="match status" value="1"/>
</dbReference>
<dbReference type="SFLD" id="SFLDG01062">
    <property type="entry name" value="methyltransferase_(Class_A)"/>
    <property type="match status" value="1"/>
</dbReference>
<dbReference type="FunFam" id="3.20.20.70:FF:000008">
    <property type="entry name" value="Dual-specificity RNA methyltransferase RlmN"/>
    <property type="match status" value="1"/>
</dbReference>
<organism evidence="16 17">
    <name type="scientific">Candidatus Erwinia haradaeae</name>
    <dbReference type="NCBI Taxonomy" id="1922217"/>
    <lineage>
        <taxon>Bacteria</taxon>
        <taxon>Pseudomonadati</taxon>
        <taxon>Pseudomonadota</taxon>
        <taxon>Gammaproteobacteria</taxon>
        <taxon>Enterobacterales</taxon>
        <taxon>Erwiniaceae</taxon>
        <taxon>Erwinia</taxon>
    </lineage>
</organism>
<dbReference type="InterPro" id="IPR013785">
    <property type="entry name" value="Aldolase_TIM"/>
</dbReference>
<evidence type="ECO:0000256" key="4">
    <source>
        <dbReference type="ARBA" id="ARBA00022490"/>
    </source>
</evidence>
<feature type="disulfide bond" description="(transient)" evidence="14">
    <location>
        <begin position="123"/>
        <end position="360"/>
    </location>
</feature>
<dbReference type="InterPro" id="IPR040072">
    <property type="entry name" value="Methyltransferase_A"/>
</dbReference>
<evidence type="ECO:0000256" key="8">
    <source>
        <dbReference type="ARBA" id="ARBA00022691"/>
    </source>
</evidence>
<dbReference type="EC" id="2.1.1.192" evidence="14"/>
<feature type="active site" description="Proton acceptor" evidence="14">
    <location>
        <position position="110"/>
    </location>
</feature>
<evidence type="ECO:0000256" key="2">
    <source>
        <dbReference type="ARBA" id="ARBA00007544"/>
    </source>
</evidence>
<dbReference type="EMBL" id="LR217703">
    <property type="protein sequence ID" value="VFP80022.1"/>
    <property type="molecule type" value="Genomic_DNA"/>
</dbReference>
<keyword evidence="12 14" id="KW-0411">Iron-sulfur</keyword>
<dbReference type="OrthoDB" id="9793973at2"/>
<reference evidence="16 17" key="1">
    <citation type="submission" date="2019-02" db="EMBL/GenBank/DDBJ databases">
        <authorList>
            <person name="Manzano-Marin A."/>
            <person name="Manzano-Marin A."/>
        </authorList>
    </citation>
    <scope>NUCLEOTIDE SEQUENCE [LARGE SCALE GENOMIC DNA]</scope>
    <source>
        <strain evidence="16 17">ErCicuneomaculata</strain>
    </source>
</reference>
<feature type="domain" description="Radical SAM core" evidence="15">
    <location>
        <begin position="116"/>
        <end position="357"/>
    </location>
</feature>
<feature type="active site" description="S-methylcysteine intermediate" evidence="14">
    <location>
        <position position="360"/>
    </location>
</feature>
<dbReference type="SFLD" id="SFLDS00029">
    <property type="entry name" value="Radical_SAM"/>
    <property type="match status" value="1"/>
</dbReference>
<dbReference type="AlphaFoldDB" id="A0A451D2X0"/>
<evidence type="ECO:0000256" key="14">
    <source>
        <dbReference type="HAMAP-Rule" id="MF_01849"/>
    </source>
</evidence>
<dbReference type="GO" id="GO:0005737">
    <property type="term" value="C:cytoplasm"/>
    <property type="evidence" value="ECO:0007669"/>
    <property type="project" value="UniProtKB-SubCell"/>
</dbReference>
<dbReference type="PROSITE" id="PS51918">
    <property type="entry name" value="RADICAL_SAM"/>
    <property type="match status" value="1"/>
</dbReference>
<name>A0A451D2X0_9GAMM</name>
<comment type="catalytic activity">
    <reaction evidence="14">
        <text>adenosine(2503) in 23S rRNA + 2 reduced [2Fe-2S]-[ferredoxin] + 2 S-adenosyl-L-methionine = 2-methyladenosine(2503) in 23S rRNA + 5'-deoxyadenosine + L-methionine + 2 oxidized [2Fe-2S]-[ferredoxin] + S-adenosyl-L-homocysteine</text>
        <dbReference type="Rhea" id="RHEA:42916"/>
        <dbReference type="Rhea" id="RHEA-COMP:10000"/>
        <dbReference type="Rhea" id="RHEA-COMP:10001"/>
        <dbReference type="Rhea" id="RHEA-COMP:10152"/>
        <dbReference type="Rhea" id="RHEA-COMP:10282"/>
        <dbReference type="ChEBI" id="CHEBI:17319"/>
        <dbReference type="ChEBI" id="CHEBI:33737"/>
        <dbReference type="ChEBI" id="CHEBI:33738"/>
        <dbReference type="ChEBI" id="CHEBI:57844"/>
        <dbReference type="ChEBI" id="CHEBI:57856"/>
        <dbReference type="ChEBI" id="CHEBI:59789"/>
        <dbReference type="ChEBI" id="CHEBI:74411"/>
        <dbReference type="ChEBI" id="CHEBI:74497"/>
        <dbReference type="EC" id="2.1.1.192"/>
    </reaction>
</comment>
<dbReference type="Pfam" id="PF21016">
    <property type="entry name" value="RlmN_N"/>
    <property type="match status" value="1"/>
</dbReference>
<feature type="binding site" evidence="14">
    <location>
        <position position="134"/>
    </location>
    <ligand>
        <name>[4Fe-4S] cluster</name>
        <dbReference type="ChEBI" id="CHEBI:49883"/>
        <note>4Fe-4S-S-AdoMet</note>
    </ligand>
</feature>
<feature type="binding site" evidence="14">
    <location>
        <begin position="238"/>
        <end position="240"/>
    </location>
    <ligand>
        <name>S-adenosyl-L-methionine</name>
        <dbReference type="ChEBI" id="CHEBI:59789"/>
    </ligand>
</feature>
<evidence type="ECO:0000256" key="1">
    <source>
        <dbReference type="ARBA" id="ARBA00004496"/>
    </source>
</evidence>
<keyword evidence="10 14" id="KW-0479">Metal-binding</keyword>
<evidence type="ECO:0000256" key="3">
    <source>
        <dbReference type="ARBA" id="ARBA00022485"/>
    </source>
</evidence>
<keyword evidence="13 14" id="KW-1015">Disulfide bond</keyword>
<keyword evidence="5 14" id="KW-0698">rRNA processing</keyword>
<evidence type="ECO:0000256" key="10">
    <source>
        <dbReference type="ARBA" id="ARBA00022723"/>
    </source>
</evidence>
<evidence type="ECO:0000256" key="11">
    <source>
        <dbReference type="ARBA" id="ARBA00023004"/>
    </source>
</evidence>
<evidence type="ECO:0000259" key="15">
    <source>
        <dbReference type="PROSITE" id="PS51918"/>
    </source>
</evidence>
<dbReference type="InterPro" id="IPR048641">
    <property type="entry name" value="RlmN_N"/>
</dbReference>
<gene>
    <name evidence="14 16" type="primary">rlmN</name>
    <name evidence="16" type="ORF">ERCICUMA2628_506</name>
</gene>
<feature type="binding site" evidence="14">
    <location>
        <begin position="184"/>
        <end position="185"/>
    </location>
    <ligand>
        <name>S-adenosyl-L-methionine</name>
        <dbReference type="ChEBI" id="CHEBI:59789"/>
    </ligand>
</feature>
<comment type="cofactor">
    <cofactor evidence="14">
        <name>[4Fe-4S] cluster</name>
        <dbReference type="ChEBI" id="CHEBI:49883"/>
    </cofactor>
    <text evidence="14">Binds 1 [4Fe-4S] cluster. The cluster is coordinated with 3 cysteines and an exchangeable S-adenosyl-L-methionine.</text>
</comment>
<feature type="binding site" evidence="14">
    <location>
        <position position="137"/>
    </location>
    <ligand>
        <name>[4Fe-4S] cluster</name>
        <dbReference type="ChEBI" id="CHEBI:49883"/>
        <note>4Fe-4S-S-AdoMet</note>
    </ligand>
</feature>
<dbReference type="GO" id="GO:0070475">
    <property type="term" value="P:rRNA base methylation"/>
    <property type="evidence" value="ECO:0007669"/>
    <property type="project" value="UniProtKB-UniRule"/>
</dbReference>
<keyword evidence="6 14" id="KW-0489">Methyltransferase</keyword>
<dbReference type="FunFam" id="1.10.150.530:FF:000003">
    <property type="entry name" value="Dual-specificity RNA methyltransferase RlmN"/>
    <property type="match status" value="1"/>
</dbReference>
<dbReference type="GO" id="GO:0000049">
    <property type="term" value="F:tRNA binding"/>
    <property type="evidence" value="ECO:0007669"/>
    <property type="project" value="UniProtKB-UniRule"/>
</dbReference>
<dbReference type="Proteomes" id="UP000294412">
    <property type="component" value="Chromosome"/>
</dbReference>
<accession>A0A451D2X0</accession>
<feature type="binding site" evidence="14">
    <location>
        <position position="130"/>
    </location>
    <ligand>
        <name>[4Fe-4S] cluster</name>
        <dbReference type="ChEBI" id="CHEBI:49883"/>
        <note>4Fe-4S-S-AdoMet</note>
    </ligand>
</feature>
<protein>
    <recommendedName>
        <fullName evidence="14">Dual-specificity RNA methyltransferase RlmN</fullName>
        <ecNumber evidence="14">2.1.1.192</ecNumber>
    </recommendedName>
    <alternativeName>
        <fullName evidence="14">23S rRNA (adenine(2503)-C(2))-methyltransferase</fullName>
    </alternativeName>
    <alternativeName>
        <fullName evidence="14">23S rRNA m2A2503 methyltransferase</fullName>
    </alternativeName>
    <alternativeName>
        <fullName evidence="14">Ribosomal RNA large subunit methyltransferase N</fullName>
    </alternativeName>
    <alternativeName>
        <fullName evidence="14">tRNA (adenine(37)-C(2))-methyltransferase</fullName>
    </alternativeName>
    <alternativeName>
        <fullName evidence="14">tRNA m2A37 methyltransferase</fullName>
    </alternativeName>
</protein>
<dbReference type="Pfam" id="PF04055">
    <property type="entry name" value="Radical_SAM"/>
    <property type="match status" value="1"/>
</dbReference>
<dbReference type="SFLD" id="SFLDF00275">
    <property type="entry name" value="adenosine_C2_methyltransferase"/>
    <property type="match status" value="1"/>
</dbReference>
<keyword evidence="4 14" id="KW-0963">Cytoplasm</keyword>
<dbReference type="GO" id="GO:0019843">
    <property type="term" value="F:rRNA binding"/>
    <property type="evidence" value="ECO:0007669"/>
    <property type="project" value="UniProtKB-UniRule"/>
</dbReference>
<dbReference type="GO" id="GO:0070040">
    <property type="term" value="F:rRNA (adenine(2503)-C2-)-methyltransferase activity"/>
    <property type="evidence" value="ECO:0007669"/>
    <property type="project" value="UniProtKB-UniRule"/>
</dbReference>
<evidence type="ECO:0000313" key="16">
    <source>
        <dbReference type="EMBL" id="VFP80022.1"/>
    </source>
</evidence>